<proteinExistence type="predicted"/>
<dbReference type="KEGG" id="nha:Nham_4454"/>
<dbReference type="HOGENOM" id="CLU_110120_0_0_5"/>
<dbReference type="eggNOG" id="ENOG50336HY">
    <property type="taxonomic scope" value="Bacteria"/>
</dbReference>
<accession>Q1QFF9</accession>
<organism evidence="1 2">
    <name type="scientific">Nitrobacter hamburgensis (strain DSM 10229 / NCIMB 13809 / X14)</name>
    <dbReference type="NCBI Taxonomy" id="323097"/>
    <lineage>
        <taxon>Bacteria</taxon>
        <taxon>Pseudomonadati</taxon>
        <taxon>Pseudomonadota</taxon>
        <taxon>Alphaproteobacteria</taxon>
        <taxon>Hyphomicrobiales</taxon>
        <taxon>Nitrobacteraceae</taxon>
        <taxon>Nitrobacter</taxon>
    </lineage>
</organism>
<keyword evidence="2" id="KW-1185">Reference proteome</keyword>
<gene>
    <name evidence="1" type="ordered locus">Nham_4454</name>
</gene>
<sequence length="221" mass="23707">MEASVASTHQIQYIRCWEAAASALPARRALCSVAASLMMMMIEIVGAVEARPLTPDPGAWRPMAYADLQRPSAQAATYLDIWKDAVDSNNRAYAAAGDRRFTAGNAPATEAHFVIWSTRRSVVLSVLDTAPGCTVKQVGVHAHATVKLCPTRVAIYEGIQVRTMDAGRSCFLELAPGAPPDPAASVAYASYDVAARTLKTGMILDHRAVEGCSLDIPLHRQ</sequence>
<dbReference type="AlphaFoldDB" id="Q1QFF9"/>
<reference evidence="2" key="1">
    <citation type="submission" date="2006-03" db="EMBL/GenBank/DDBJ databases">
        <title>Complete sequence of plasmid 2 of Nitrobacter hamburgensis X14.</title>
        <authorList>
            <consortium name="US DOE Joint Genome Institute"/>
            <person name="Copeland A."/>
            <person name="Lucas S."/>
            <person name="Lapidus A."/>
            <person name="Barry K."/>
            <person name="Detter J.C."/>
            <person name="Glavina del Rio T."/>
            <person name="Hammon N."/>
            <person name="Israni S."/>
            <person name="Dalin E."/>
            <person name="Tice H."/>
            <person name="Pitluck S."/>
            <person name="Chain P."/>
            <person name="Malfatti S."/>
            <person name="Shin M."/>
            <person name="Vergez L."/>
            <person name="Schmutz J."/>
            <person name="Larimer F."/>
            <person name="Land M."/>
            <person name="Hauser L."/>
            <person name="Kyrpides N."/>
            <person name="Ivanova N."/>
            <person name="Ward B."/>
            <person name="Arp D."/>
            <person name="Klotz M."/>
            <person name="Stein L."/>
            <person name="O'Mullan G."/>
            <person name="Starkenburg S."/>
            <person name="Sayavedra L."/>
            <person name="Poret-Peterson A.T."/>
            <person name="Gentry M.E."/>
            <person name="Bruce D."/>
            <person name="Richardson P."/>
        </authorList>
    </citation>
    <scope>NUCLEOTIDE SEQUENCE [LARGE SCALE GENOMIC DNA]</scope>
    <source>
        <strain evidence="2">DSM 10229 / NCIMB 13809 / X14</strain>
        <plasmid evidence="2">Plasmid pNITHX2</plasmid>
    </source>
</reference>
<dbReference type="Proteomes" id="UP000001953">
    <property type="component" value="Plasmid 2"/>
</dbReference>
<name>Q1QFF9_NITHX</name>
<keyword evidence="1" id="KW-0614">Plasmid</keyword>
<evidence type="ECO:0000313" key="1">
    <source>
        <dbReference type="EMBL" id="ABE65038.1"/>
    </source>
</evidence>
<protein>
    <submittedName>
        <fullName evidence="1">Uncharacterized protein</fullName>
    </submittedName>
</protein>
<geneLocation type="plasmid" evidence="2">
    <name>pNITHX2</name>
</geneLocation>
<evidence type="ECO:0000313" key="2">
    <source>
        <dbReference type="Proteomes" id="UP000001953"/>
    </source>
</evidence>
<dbReference type="EMBL" id="CP000321">
    <property type="protein sequence ID" value="ABE65038.1"/>
    <property type="molecule type" value="Genomic_DNA"/>
</dbReference>